<feature type="region of interest" description="Disordered" evidence="1">
    <location>
        <begin position="46"/>
        <end position="107"/>
    </location>
</feature>
<gene>
    <name evidence="2" type="ORF">EJ03DRAFT_114303</name>
</gene>
<feature type="compositionally biased region" description="Polar residues" evidence="1">
    <location>
        <begin position="46"/>
        <end position="69"/>
    </location>
</feature>
<feature type="region of interest" description="Disordered" evidence="1">
    <location>
        <begin position="1"/>
        <end position="23"/>
    </location>
</feature>
<evidence type="ECO:0000256" key="1">
    <source>
        <dbReference type="SAM" id="MobiDB-lite"/>
    </source>
</evidence>
<feature type="compositionally biased region" description="Low complexity" evidence="1">
    <location>
        <begin position="78"/>
        <end position="101"/>
    </location>
</feature>
<dbReference type="EMBL" id="ML995841">
    <property type="protein sequence ID" value="KAF2768745.1"/>
    <property type="molecule type" value="Genomic_DNA"/>
</dbReference>
<dbReference type="AlphaFoldDB" id="A0A6G1L7C0"/>
<reference evidence="2" key="1">
    <citation type="journal article" date="2020" name="Stud. Mycol.">
        <title>101 Dothideomycetes genomes: a test case for predicting lifestyles and emergence of pathogens.</title>
        <authorList>
            <person name="Haridas S."/>
            <person name="Albert R."/>
            <person name="Binder M."/>
            <person name="Bloem J."/>
            <person name="Labutti K."/>
            <person name="Salamov A."/>
            <person name="Andreopoulos B."/>
            <person name="Baker S."/>
            <person name="Barry K."/>
            <person name="Bills G."/>
            <person name="Bluhm B."/>
            <person name="Cannon C."/>
            <person name="Castanera R."/>
            <person name="Culley D."/>
            <person name="Daum C."/>
            <person name="Ezra D."/>
            <person name="Gonzalez J."/>
            <person name="Henrissat B."/>
            <person name="Kuo A."/>
            <person name="Liang C."/>
            <person name="Lipzen A."/>
            <person name="Lutzoni F."/>
            <person name="Magnuson J."/>
            <person name="Mondo S."/>
            <person name="Nolan M."/>
            <person name="Ohm R."/>
            <person name="Pangilinan J."/>
            <person name="Park H.-J."/>
            <person name="Ramirez L."/>
            <person name="Alfaro M."/>
            <person name="Sun H."/>
            <person name="Tritt A."/>
            <person name="Yoshinaga Y."/>
            <person name="Zwiers L.-H."/>
            <person name="Turgeon B."/>
            <person name="Goodwin S."/>
            <person name="Spatafora J."/>
            <person name="Crous P."/>
            <person name="Grigoriev I."/>
        </authorList>
    </citation>
    <scope>NUCLEOTIDE SEQUENCE</scope>
    <source>
        <strain evidence="2">CBS 116005</strain>
    </source>
</reference>
<name>A0A6G1L7C0_9PEZI</name>
<keyword evidence="3" id="KW-1185">Reference proteome</keyword>
<evidence type="ECO:0000313" key="2">
    <source>
        <dbReference type="EMBL" id="KAF2768745.1"/>
    </source>
</evidence>
<accession>A0A6G1L7C0</accession>
<feature type="compositionally biased region" description="Polar residues" evidence="1">
    <location>
        <begin position="1"/>
        <end position="11"/>
    </location>
</feature>
<evidence type="ECO:0000313" key="3">
    <source>
        <dbReference type="Proteomes" id="UP000799436"/>
    </source>
</evidence>
<organism evidence="2 3">
    <name type="scientific">Teratosphaeria nubilosa</name>
    <dbReference type="NCBI Taxonomy" id="161662"/>
    <lineage>
        <taxon>Eukaryota</taxon>
        <taxon>Fungi</taxon>
        <taxon>Dikarya</taxon>
        <taxon>Ascomycota</taxon>
        <taxon>Pezizomycotina</taxon>
        <taxon>Dothideomycetes</taxon>
        <taxon>Dothideomycetidae</taxon>
        <taxon>Mycosphaerellales</taxon>
        <taxon>Teratosphaeriaceae</taxon>
        <taxon>Teratosphaeria</taxon>
    </lineage>
</organism>
<protein>
    <submittedName>
        <fullName evidence="2">Uncharacterized protein</fullName>
    </submittedName>
</protein>
<sequence length="255" mass="28703">MRKPITQTIAPSQPDRSDHLGSLQSRTCHHTTRTAPHLPTHVLLHASTSTPTSPHHQHYHPSQNHSSRSFLHPHQHHSNPAADAHHSSSSTHSHSHSSTSPSPCPAQSKLYADARKKEKKRRRRSGGEVWWCPPRTRTKDCRTEISVFRDREIVVGGAVCRRRLVSQCAIRTVGFKRMSLENYVCGLQVTNAFCAMVVDKKSLHVCLGYTARHVSHSRKNPHQSWDECTVLAFFKKKKKEGSIDSLNASHASNHV</sequence>
<dbReference type="Proteomes" id="UP000799436">
    <property type="component" value="Unassembled WGS sequence"/>
</dbReference>
<proteinExistence type="predicted"/>